<dbReference type="InterPro" id="IPR052531">
    <property type="entry name" value="CarD-like_regulator"/>
</dbReference>
<dbReference type="InterPro" id="IPR042215">
    <property type="entry name" value="CarD-like_C"/>
</dbReference>
<dbReference type="AlphaFoldDB" id="A0A6G8F2I2"/>
<sequence>MIKKTTSKIAFNSGEYVVYPAQGVGKVADIYTQNVGGSELELIVVNFDKDKMTLRVPLAKASVNGLRKISENSVMDDALEVLKGKAKVKKIMWSRRAQEYENKINSGSPVAIAEVVRDLHRRENLSEQSYSERQIYEQALDRLASEYAICQNISAADATKKLLDILAAGNIVG</sequence>
<dbReference type="PANTHER" id="PTHR38447">
    <property type="entry name" value="TRANSCRIPTION FACTOR YDEB-RELATED"/>
    <property type="match status" value="1"/>
</dbReference>
<dbReference type="InterPro" id="IPR048792">
    <property type="entry name" value="CarD_C"/>
</dbReference>
<dbReference type="Gene3D" id="1.20.58.1290">
    <property type="entry name" value="CarD-like, C-terminal domain"/>
    <property type="match status" value="1"/>
</dbReference>
<dbReference type="InterPro" id="IPR036101">
    <property type="entry name" value="CarD-like/TRCF_RID_sf"/>
</dbReference>
<reference evidence="2" key="1">
    <citation type="journal article" date="2020" name="J. ISSAAS">
        <title>Lactobacilli and other gastrointestinal microbiota of Peromyscus leucopus, reservoir host for agents of Lyme disease and other zoonoses in North America.</title>
        <authorList>
            <person name="Milovic A."/>
            <person name="Bassam K."/>
            <person name="Shao H."/>
            <person name="Chatzistamou I."/>
            <person name="Tufts D.M."/>
            <person name="Diuk-Wasser M."/>
            <person name="Barbour A.G."/>
        </authorList>
    </citation>
    <scope>NUCLEOTIDE SEQUENCE</scope>
    <source>
        <strain evidence="2">LL90</strain>
    </source>
</reference>
<evidence type="ECO:0000313" key="2">
    <source>
        <dbReference type="EMBL" id="QIM10525.1"/>
    </source>
</evidence>
<dbReference type="Pfam" id="PF02559">
    <property type="entry name" value="CarD_TRCF_RID"/>
    <property type="match status" value="1"/>
</dbReference>
<dbReference type="EMBL" id="MN990730">
    <property type="protein sequence ID" value="QIM10525.1"/>
    <property type="molecule type" value="Genomic_DNA"/>
</dbReference>
<dbReference type="Gene3D" id="2.40.10.170">
    <property type="match status" value="1"/>
</dbReference>
<name>A0A6G8F2I2_9PROT</name>
<dbReference type="PANTHER" id="PTHR38447:SF1">
    <property type="entry name" value="RNA POLYMERASE-BINDING TRANSCRIPTION FACTOR CARD"/>
    <property type="match status" value="1"/>
</dbReference>
<proteinExistence type="predicted"/>
<protein>
    <submittedName>
        <fullName evidence="2">CarD family transcriptional regulator</fullName>
    </submittedName>
</protein>
<organism evidence="2">
    <name type="scientific">uncultured Alphaproteobacteria bacterium</name>
    <dbReference type="NCBI Taxonomy" id="91750"/>
    <lineage>
        <taxon>Bacteria</taxon>
        <taxon>Pseudomonadati</taxon>
        <taxon>Pseudomonadota</taxon>
        <taxon>Alphaproteobacteria</taxon>
        <taxon>environmental samples</taxon>
    </lineage>
</organism>
<dbReference type="SUPFAM" id="SSF141259">
    <property type="entry name" value="CarD-like"/>
    <property type="match status" value="1"/>
</dbReference>
<dbReference type="SMART" id="SM01058">
    <property type="entry name" value="CarD_TRCF"/>
    <property type="match status" value="1"/>
</dbReference>
<feature type="domain" description="CarD-like/TRCF RNAP-interacting" evidence="1">
    <location>
        <begin position="10"/>
        <end position="120"/>
    </location>
</feature>
<dbReference type="GO" id="GO:0009303">
    <property type="term" value="P:rRNA transcription"/>
    <property type="evidence" value="ECO:0007669"/>
    <property type="project" value="TreeGrafter"/>
</dbReference>
<dbReference type="Pfam" id="PF21095">
    <property type="entry name" value="CarD_C"/>
    <property type="match status" value="1"/>
</dbReference>
<accession>A0A6G8F2I2</accession>
<evidence type="ECO:0000259" key="1">
    <source>
        <dbReference type="SMART" id="SM01058"/>
    </source>
</evidence>
<dbReference type="InterPro" id="IPR003711">
    <property type="entry name" value="CarD-like/TRCF_RID"/>
</dbReference>
<gene>
    <name evidence="2" type="ORF">PlAlph_4170</name>
</gene>